<dbReference type="InterPro" id="IPR001041">
    <property type="entry name" value="2Fe-2S_ferredoxin-type"/>
</dbReference>
<sequence>MSEEKKLFKVTIDNIQVEVEAGTTILMAARKIGGDVVPPTMCYYSKLDKTGGYCRTCLVRVAAGSAADPRPMPKLVASCRTQVMDGMIVENITNPAVLEARKGVVEFLLLNHPLDCPVCDQAGECDLQDLSYEHGKEGTRYEFKRRTFERIDLGPYIQLHMTRCILCYRCVHTANQVAGQREHGVLDRGDHAQIATYIQKSLDSNMIGNVIDVCPVGALTDRTFRFKQRVWFTKPVDAHRDCPECSGRVRLWFRGDDVLRVTARKDQWGEVEEWICNTCRFDKKEKSDWTIEGPTRLDRHSVINAGHYVGVEKPKETFKEVMNGRDPKLLMDIHTISDVNQVDLHGIPGPATSATFNGNPTATGTNITDVKEGIGRNQHGTDSTNANTP</sequence>
<accession>A0ABP8HAV8</accession>
<keyword evidence="4" id="KW-0408">Iron</keyword>
<evidence type="ECO:0000256" key="7">
    <source>
        <dbReference type="SAM" id="MobiDB-lite"/>
    </source>
</evidence>
<dbReference type="SUPFAM" id="SSF54862">
    <property type="entry name" value="4Fe-4S ferredoxins"/>
    <property type="match status" value="1"/>
</dbReference>
<dbReference type="Pfam" id="PF22117">
    <property type="entry name" value="Fer4_Nqo3"/>
    <property type="match status" value="1"/>
</dbReference>
<feature type="compositionally biased region" description="Polar residues" evidence="7">
    <location>
        <begin position="378"/>
        <end position="389"/>
    </location>
</feature>
<evidence type="ECO:0000256" key="4">
    <source>
        <dbReference type="ARBA" id="ARBA00023004"/>
    </source>
</evidence>
<dbReference type="Pfam" id="PF10588">
    <property type="entry name" value="NADH-G_4Fe-4S_3"/>
    <property type="match status" value="1"/>
</dbReference>
<dbReference type="InterPro" id="IPR036010">
    <property type="entry name" value="2Fe-2S_ferredoxin-like_sf"/>
</dbReference>
<dbReference type="InterPro" id="IPR019574">
    <property type="entry name" value="NADH_UbQ_OxRdtase_Gsu_4Fe4S-bd"/>
</dbReference>
<dbReference type="SUPFAM" id="SSF54292">
    <property type="entry name" value="2Fe-2S ferredoxin-like"/>
    <property type="match status" value="1"/>
</dbReference>
<comment type="caution">
    <text evidence="10">The sequence shown here is derived from an EMBL/GenBank/DDBJ whole genome shotgun (WGS) entry which is preliminary data.</text>
</comment>
<keyword evidence="11" id="KW-1185">Reference proteome</keyword>
<proteinExistence type="predicted"/>
<reference evidence="11" key="1">
    <citation type="journal article" date="2019" name="Int. J. Syst. Evol. Microbiol.">
        <title>The Global Catalogue of Microorganisms (GCM) 10K type strain sequencing project: providing services to taxonomists for standard genome sequencing and annotation.</title>
        <authorList>
            <consortium name="The Broad Institute Genomics Platform"/>
            <consortium name="The Broad Institute Genome Sequencing Center for Infectious Disease"/>
            <person name="Wu L."/>
            <person name="Ma J."/>
        </authorList>
    </citation>
    <scope>NUCLEOTIDE SEQUENCE [LARGE SCALE GENOMIC DNA]</scope>
    <source>
        <strain evidence="11">JCM 17919</strain>
    </source>
</reference>
<dbReference type="PANTHER" id="PTHR43105">
    <property type="entry name" value="RESPIRATORY NITRATE REDUCTASE"/>
    <property type="match status" value="1"/>
</dbReference>
<comment type="cofactor">
    <cofactor evidence="6">
        <name>[2Fe-2S] cluster</name>
        <dbReference type="ChEBI" id="CHEBI:190135"/>
    </cofactor>
</comment>
<evidence type="ECO:0000259" key="8">
    <source>
        <dbReference type="PROSITE" id="PS51085"/>
    </source>
</evidence>
<dbReference type="Gene3D" id="3.10.20.740">
    <property type="match status" value="1"/>
</dbReference>
<feature type="compositionally biased region" description="Polar residues" evidence="7">
    <location>
        <begin position="352"/>
        <end position="368"/>
    </location>
</feature>
<dbReference type="CDD" id="cd00207">
    <property type="entry name" value="fer2"/>
    <property type="match status" value="1"/>
</dbReference>
<dbReference type="InterPro" id="IPR054351">
    <property type="entry name" value="NADH_UbQ_OxRdtase_ferredoxin"/>
</dbReference>
<dbReference type="Pfam" id="PF13510">
    <property type="entry name" value="Fer2_4"/>
    <property type="match status" value="1"/>
</dbReference>
<dbReference type="PANTHER" id="PTHR43105:SF13">
    <property type="entry name" value="NADH-UBIQUINONE OXIDOREDUCTASE 75 KDA SUBUNIT, MITOCHONDRIAL"/>
    <property type="match status" value="1"/>
</dbReference>
<dbReference type="InterPro" id="IPR050123">
    <property type="entry name" value="Prok_molybdopt-oxidoreductase"/>
</dbReference>
<keyword evidence="2" id="KW-0004">4Fe-4S</keyword>
<evidence type="ECO:0000256" key="3">
    <source>
        <dbReference type="ARBA" id="ARBA00022723"/>
    </source>
</evidence>
<evidence type="ECO:0000313" key="11">
    <source>
        <dbReference type="Proteomes" id="UP001501725"/>
    </source>
</evidence>
<evidence type="ECO:0000259" key="9">
    <source>
        <dbReference type="PROSITE" id="PS51839"/>
    </source>
</evidence>
<keyword evidence="5" id="KW-0411">Iron-sulfur</keyword>
<dbReference type="PROSITE" id="PS51085">
    <property type="entry name" value="2FE2S_FER_2"/>
    <property type="match status" value="1"/>
</dbReference>
<evidence type="ECO:0000256" key="6">
    <source>
        <dbReference type="ARBA" id="ARBA00034078"/>
    </source>
</evidence>
<name>A0ABP8HAV8_9BACT</name>
<dbReference type="EMBL" id="BAABGY010000009">
    <property type="protein sequence ID" value="GAA4336588.1"/>
    <property type="molecule type" value="Genomic_DNA"/>
</dbReference>
<dbReference type="Gene3D" id="3.30.70.20">
    <property type="match status" value="1"/>
</dbReference>
<organism evidence="10 11">
    <name type="scientific">Flaviaesturariibacter amylovorans</name>
    <dbReference type="NCBI Taxonomy" id="1084520"/>
    <lineage>
        <taxon>Bacteria</taxon>
        <taxon>Pseudomonadati</taxon>
        <taxon>Bacteroidota</taxon>
        <taxon>Chitinophagia</taxon>
        <taxon>Chitinophagales</taxon>
        <taxon>Chitinophagaceae</taxon>
        <taxon>Flaviaestuariibacter</taxon>
    </lineage>
</organism>
<evidence type="ECO:0000256" key="5">
    <source>
        <dbReference type="ARBA" id="ARBA00023014"/>
    </source>
</evidence>
<gene>
    <name evidence="10" type="ORF">GCM10023184_31960</name>
</gene>
<feature type="domain" description="2Fe-2S ferredoxin-type" evidence="8">
    <location>
        <begin position="8"/>
        <end position="95"/>
    </location>
</feature>
<dbReference type="Proteomes" id="UP001501725">
    <property type="component" value="Unassembled WGS sequence"/>
</dbReference>
<evidence type="ECO:0000256" key="1">
    <source>
        <dbReference type="ARBA" id="ARBA00001966"/>
    </source>
</evidence>
<dbReference type="RefSeq" id="WP_345256762.1">
    <property type="nucleotide sequence ID" value="NZ_BAABGY010000009.1"/>
</dbReference>
<dbReference type="PROSITE" id="PS51839">
    <property type="entry name" value="4FE4S_HC3"/>
    <property type="match status" value="1"/>
</dbReference>
<feature type="region of interest" description="Disordered" evidence="7">
    <location>
        <begin position="351"/>
        <end position="389"/>
    </location>
</feature>
<protein>
    <submittedName>
        <fullName evidence="10">2Fe-2S iron-sulfur cluster-binding protein</fullName>
    </submittedName>
</protein>
<evidence type="ECO:0000313" key="10">
    <source>
        <dbReference type="EMBL" id="GAA4336588.1"/>
    </source>
</evidence>
<comment type="cofactor">
    <cofactor evidence="1">
        <name>[4Fe-4S] cluster</name>
        <dbReference type="ChEBI" id="CHEBI:49883"/>
    </cofactor>
</comment>
<keyword evidence="3" id="KW-0479">Metal-binding</keyword>
<feature type="domain" description="4Fe-4S His(Cys)3-ligated-type" evidence="9">
    <location>
        <begin position="96"/>
        <end position="135"/>
    </location>
</feature>
<dbReference type="SMART" id="SM00929">
    <property type="entry name" value="NADH-G_4Fe-4S_3"/>
    <property type="match status" value="1"/>
</dbReference>
<evidence type="ECO:0000256" key="2">
    <source>
        <dbReference type="ARBA" id="ARBA00022485"/>
    </source>
</evidence>